<dbReference type="CDD" id="cd12797">
    <property type="entry name" value="M23_peptidase"/>
    <property type="match status" value="1"/>
</dbReference>
<evidence type="ECO:0000256" key="1">
    <source>
        <dbReference type="SAM" id="Coils"/>
    </source>
</evidence>
<evidence type="ECO:0000259" key="3">
    <source>
        <dbReference type="Pfam" id="PF01551"/>
    </source>
</evidence>
<accession>A0A2M8LCJ5</accession>
<gene>
    <name evidence="4" type="ORF">COV01_02425</name>
</gene>
<feature type="chain" id="PRO_5014986781" description="M23ase beta-sheet core domain-containing protein" evidence="2">
    <location>
        <begin position="27"/>
        <end position="424"/>
    </location>
</feature>
<dbReference type="InterPro" id="IPR050570">
    <property type="entry name" value="Cell_wall_metabolism_enzyme"/>
</dbReference>
<dbReference type="Gene3D" id="2.70.70.10">
    <property type="entry name" value="Glucose Permease (Domain IIA)"/>
    <property type="match status" value="1"/>
</dbReference>
<dbReference type="EMBL" id="PFEQ01000009">
    <property type="protein sequence ID" value="PJE74330.1"/>
    <property type="molecule type" value="Genomic_DNA"/>
</dbReference>
<dbReference type="Gene3D" id="6.10.250.3150">
    <property type="match status" value="1"/>
</dbReference>
<dbReference type="AlphaFoldDB" id="A0A2M8LCJ5"/>
<keyword evidence="2" id="KW-0732">Signal</keyword>
<comment type="caution">
    <text evidence="4">The sequence shown here is derived from an EMBL/GenBank/DDBJ whole genome shotgun (WGS) entry which is preliminary data.</text>
</comment>
<organism evidence="4 5">
    <name type="scientific">Candidatus Taylorbacteria bacterium CG10_big_fil_rev_8_21_14_0_10_41_48</name>
    <dbReference type="NCBI Taxonomy" id="1975024"/>
    <lineage>
        <taxon>Bacteria</taxon>
        <taxon>Candidatus Tayloriibacteriota</taxon>
    </lineage>
</organism>
<sequence length="424" mass="46845">MHMNIRKLATATLVFLVVFSTQSLFAATIDELRSRIEDGNQKIEELTKEIESLSKDLNLTAKQSQTLANTLKQLDLTKKKLAADIALTAQRIKSTGSTIEELSQGIVQAEFSIDASTEILTDNIRLIAEKESESLIENLLKHKTISDAWDYVSALADIESDMRLRLIDLRDEREGLTEKKFTLESQKKNLVGYQQNLSDQKKVADYNSSETNKLLSTTKSKQAEYEKQLALKKSQRDAFEKELFAYESALKIAIDPSSIPTERSGILSWPLDSIYVTQYFGKTSFSGRLYTSGTHNGIDFRAPIGTPVKATLSGVIQATGNTDAQKGCYSYGRWILIKHANGLSSLYGHLSVISVDPGDTVVTGDRIGYSGNTGYSTGPHLHLTVLASQGVRVEKFSNSINCKNVVLPLADVKAYLDPSAYLPK</sequence>
<dbReference type="InterPro" id="IPR016047">
    <property type="entry name" value="M23ase_b-sheet_dom"/>
</dbReference>
<feature type="coiled-coil region" evidence="1">
    <location>
        <begin position="29"/>
        <end position="63"/>
    </location>
</feature>
<evidence type="ECO:0000313" key="5">
    <source>
        <dbReference type="Proteomes" id="UP000228700"/>
    </source>
</evidence>
<protein>
    <recommendedName>
        <fullName evidence="3">M23ase beta-sheet core domain-containing protein</fullName>
    </recommendedName>
</protein>
<dbReference type="PANTHER" id="PTHR21666:SF270">
    <property type="entry name" value="MUREIN HYDROLASE ACTIVATOR ENVC"/>
    <property type="match status" value="1"/>
</dbReference>
<dbReference type="InterPro" id="IPR011055">
    <property type="entry name" value="Dup_hybrid_motif"/>
</dbReference>
<dbReference type="GO" id="GO:0004222">
    <property type="term" value="F:metalloendopeptidase activity"/>
    <property type="evidence" value="ECO:0007669"/>
    <property type="project" value="TreeGrafter"/>
</dbReference>
<name>A0A2M8LCJ5_9BACT</name>
<dbReference type="Pfam" id="PF01551">
    <property type="entry name" value="Peptidase_M23"/>
    <property type="match status" value="1"/>
</dbReference>
<reference evidence="5" key="1">
    <citation type="submission" date="2017-09" db="EMBL/GenBank/DDBJ databases">
        <title>Depth-based differentiation of microbial function through sediment-hosted aquifers and enrichment of novel symbionts in the deep terrestrial subsurface.</title>
        <authorList>
            <person name="Probst A.J."/>
            <person name="Ladd B."/>
            <person name="Jarett J.K."/>
            <person name="Geller-Mcgrath D.E."/>
            <person name="Sieber C.M.K."/>
            <person name="Emerson J.B."/>
            <person name="Anantharaman K."/>
            <person name="Thomas B.C."/>
            <person name="Malmstrom R."/>
            <person name="Stieglmeier M."/>
            <person name="Klingl A."/>
            <person name="Woyke T."/>
            <person name="Ryan C.M."/>
            <person name="Banfield J.F."/>
        </authorList>
    </citation>
    <scope>NUCLEOTIDE SEQUENCE [LARGE SCALE GENOMIC DNA]</scope>
</reference>
<dbReference type="SUPFAM" id="SSF51261">
    <property type="entry name" value="Duplicated hybrid motif"/>
    <property type="match status" value="1"/>
</dbReference>
<keyword evidence="1" id="KW-0175">Coiled coil</keyword>
<proteinExistence type="predicted"/>
<dbReference type="PANTHER" id="PTHR21666">
    <property type="entry name" value="PEPTIDASE-RELATED"/>
    <property type="match status" value="1"/>
</dbReference>
<dbReference type="Proteomes" id="UP000228700">
    <property type="component" value="Unassembled WGS sequence"/>
</dbReference>
<evidence type="ECO:0000313" key="4">
    <source>
        <dbReference type="EMBL" id="PJE74330.1"/>
    </source>
</evidence>
<evidence type="ECO:0000256" key="2">
    <source>
        <dbReference type="SAM" id="SignalP"/>
    </source>
</evidence>
<feature type="signal peptide" evidence="2">
    <location>
        <begin position="1"/>
        <end position="26"/>
    </location>
</feature>
<feature type="domain" description="M23ase beta-sheet core" evidence="3">
    <location>
        <begin position="294"/>
        <end position="386"/>
    </location>
</feature>